<dbReference type="CDD" id="cd04685">
    <property type="entry name" value="NUDIX_Hydrolase"/>
    <property type="match status" value="1"/>
</dbReference>
<dbReference type="RefSeq" id="WP_311619106.1">
    <property type="nucleotide sequence ID" value="NZ_JAVREV010000011.1"/>
</dbReference>
<dbReference type="InterPro" id="IPR015797">
    <property type="entry name" value="NUDIX_hydrolase-like_dom_sf"/>
</dbReference>
<dbReference type="SUPFAM" id="SSF55811">
    <property type="entry name" value="Nudix"/>
    <property type="match status" value="1"/>
</dbReference>
<sequence>MTRPVRRSARVLLLDGAGRLLLFRMAEEPGAPALWMTPGGGVRPREELHAAAVRELYEETGLRVAEDTVLPHVAWTGGHAQLPWASGWFEDHFFLCSLPPATAHAVDTSRMEARERRNTLGHRWWPVAELDGTADRVIPFGLTGLLHELRGRIPDGPVRLPWHH</sequence>
<protein>
    <submittedName>
        <fullName evidence="7">NUDIX domain-containing protein</fullName>
    </submittedName>
</protein>
<evidence type="ECO:0000256" key="3">
    <source>
        <dbReference type="ARBA" id="ARBA00022801"/>
    </source>
</evidence>
<evidence type="ECO:0000256" key="4">
    <source>
        <dbReference type="ARBA" id="ARBA00022842"/>
    </source>
</evidence>
<dbReference type="PROSITE" id="PS51462">
    <property type="entry name" value="NUDIX"/>
    <property type="match status" value="1"/>
</dbReference>
<dbReference type="PRINTS" id="PR00502">
    <property type="entry name" value="NUDIXFAMILY"/>
</dbReference>
<dbReference type="InterPro" id="IPR020084">
    <property type="entry name" value="NUDIX_hydrolase_CS"/>
</dbReference>
<dbReference type="Proteomes" id="UP001183615">
    <property type="component" value="Unassembled WGS sequence"/>
</dbReference>
<organism evidence="7 8">
    <name type="scientific">Streptomyces johnsoniae</name>
    <dbReference type="NCBI Taxonomy" id="3075532"/>
    <lineage>
        <taxon>Bacteria</taxon>
        <taxon>Bacillati</taxon>
        <taxon>Actinomycetota</taxon>
        <taxon>Actinomycetes</taxon>
        <taxon>Kitasatosporales</taxon>
        <taxon>Streptomycetaceae</taxon>
        <taxon>Streptomyces</taxon>
    </lineage>
</organism>
<accession>A0ABU2S7A6</accession>
<keyword evidence="4" id="KW-0460">Magnesium</keyword>
<dbReference type="Pfam" id="PF00293">
    <property type="entry name" value="NUDIX"/>
    <property type="match status" value="1"/>
</dbReference>
<evidence type="ECO:0000313" key="8">
    <source>
        <dbReference type="Proteomes" id="UP001183615"/>
    </source>
</evidence>
<dbReference type="PANTHER" id="PTHR43046">
    <property type="entry name" value="GDP-MANNOSE MANNOSYL HYDROLASE"/>
    <property type="match status" value="1"/>
</dbReference>
<dbReference type="EMBL" id="JAVREV010000011">
    <property type="protein sequence ID" value="MDT0444864.1"/>
    <property type="molecule type" value="Genomic_DNA"/>
</dbReference>
<dbReference type="Gene3D" id="3.90.79.10">
    <property type="entry name" value="Nucleoside Triphosphate Pyrophosphohydrolase"/>
    <property type="match status" value="1"/>
</dbReference>
<evidence type="ECO:0000259" key="6">
    <source>
        <dbReference type="PROSITE" id="PS51462"/>
    </source>
</evidence>
<evidence type="ECO:0000256" key="2">
    <source>
        <dbReference type="ARBA" id="ARBA00005582"/>
    </source>
</evidence>
<comment type="caution">
    <text evidence="7">The sequence shown here is derived from an EMBL/GenBank/DDBJ whole genome shotgun (WGS) entry which is preliminary data.</text>
</comment>
<keyword evidence="3 5" id="KW-0378">Hydrolase</keyword>
<comment type="cofactor">
    <cofactor evidence="1">
        <name>Mg(2+)</name>
        <dbReference type="ChEBI" id="CHEBI:18420"/>
    </cofactor>
</comment>
<evidence type="ECO:0000256" key="1">
    <source>
        <dbReference type="ARBA" id="ARBA00001946"/>
    </source>
</evidence>
<dbReference type="PANTHER" id="PTHR43046:SF12">
    <property type="entry name" value="GDP-MANNOSE MANNOSYL HYDROLASE"/>
    <property type="match status" value="1"/>
</dbReference>
<feature type="domain" description="Nudix hydrolase" evidence="6">
    <location>
        <begin position="4"/>
        <end position="146"/>
    </location>
</feature>
<name>A0ABU2S7A6_9ACTN</name>
<dbReference type="InterPro" id="IPR020476">
    <property type="entry name" value="Nudix_hydrolase"/>
</dbReference>
<comment type="similarity">
    <text evidence="2 5">Belongs to the Nudix hydrolase family.</text>
</comment>
<evidence type="ECO:0000313" key="7">
    <source>
        <dbReference type="EMBL" id="MDT0444864.1"/>
    </source>
</evidence>
<gene>
    <name evidence="7" type="ORF">RM779_19980</name>
</gene>
<evidence type="ECO:0000256" key="5">
    <source>
        <dbReference type="RuleBase" id="RU003476"/>
    </source>
</evidence>
<dbReference type="InterPro" id="IPR000086">
    <property type="entry name" value="NUDIX_hydrolase_dom"/>
</dbReference>
<reference evidence="8" key="1">
    <citation type="submission" date="2023-07" db="EMBL/GenBank/DDBJ databases">
        <title>30 novel species of actinomycetes from the DSMZ collection.</title>
        <authorList>
            <person name="Nouioui I."/>
        </authorList>
    </citation>
    <scope>NUCLEOTIDE SEQUENCE [LARGE SCALE GENOMIC DNA]</scope>
    <source>
        <strain evidence="8">DSM 41886</strain>
    </source>
</reference>
<keyword evidence="8" id="KW-1185">Reference proteome</keyword>
<proteinExistence type="inferred from homology"/>
<dbReference type="PROSITE" id="PS00893">
    <property type="entry name" value="NUDIX_BOX"/>
    <property type="match status" value="1"/>
</dbReference>